<protein>
    <submittedName>
        <fullName evidence="1">Uncharacterized protein</fullName>
    </submittedName>
</protein>
<accession>A0AA45ZH76</accession>
<gene>
    <name evidence="1" type="ORF">ANAPC1_00393</name>
</gene>
<dbReference type="AlphaFoldDB" id="A0AA45ZH76"/>
<sequence>MRSVSDVPNNAVFFCDILAAVILRNPLNSAEGSHSNLLTCLSFGIEYDVARPVVYILRR</sequence>
<evidence type="ECO:0000313" key="2">
    <source>
        <dbReference type="Proteomes" id="UP000078419"/>
    </source>
</evidence>
<reference evidence="2" key="1">
    <citation type="submission" date="2016-03" db="EMBL/GenBank/DDBJ databases">
        <authorList>
            <person name="Loux Valentin"/>
        </authorList>
    </citation>
    <scope>NUCLEOTIDE SEQUENCE [LARGE SCALE GENOMIC DNA]</scope>
    <source>
        <strain evidence="2">C1</strain>
    </source>
</reference>
<comment type="caution">
    <text evidence="1">The sequence shown here is derived from an EMBL/GenBank/DDBJ whole genome shotgun (WGS) entry which is preliminary data.</text>
</comment>
<proteinExistence type="predicted"/>
<organism evidence="1 2">
    <name type="scientific">Anaplasma phagocytophilum</name>
    <name type="common">Ehrlichia phagocytophila</name>
    <dbReference type="NCBI Taxonomy" id="948"/>
    <lineage>
        <taxon>Bacteria</taxon>
        <taxon>Pseudomonadati</taxon>
        <taxon>Pseudomonadota</taxon>
        <taxon>Alphaproteobacteria</taxon>
        <taxon>Rickettsiales</taxon>
        <taxon>Anaplasmataceae</taxon>
        <taxon>Anaplasma</taxon>
        <taxon>phagocytophilum group</taxon>
    </lineage>
</organism>
<dbReference type="Proteomes" id="UP000078419">
    <property type="component" value="Unassembled WGS sequence"/>
</dbReference>
<dbReference type="EMBL" id="FLLR01000010">
    <property type="protein sequence ID" value="SBO14050.1"/>
    <property type="molecule type" value="Genomic_DNA"/>
</dbReference>
<evidence type="ECO:0000313" key="1">
    <source>
        <dbReference type="EMBL" id="SBO14050.1"/>
    </source>
</evidence>
<name>A0AA45ZH76_ANAPH</name>